<protein>
    <submittedName>
        <fullName evidence="1">Uncharacterized protein</fullName>
    </submittedName>
</protein>
<dbReference type="EMBL" id="JAGKHQ010000012">
    <property type="protein sequence ID" value="KAG7503216.1"/>
    <property type="molecule type" value="Genomic_DNA"/>
</dbReference>
<evidence type="ECO:0000313" key="2">
    <source>
        <dbReference type="Proteomes" id="UP000693946"/>
    </source>
</evidence>
<reference evidence="1 2" key="1">
    <citation type="journal article" date="2021" name="Sci. Rep.">
        <title>Chromosome anchoring in Senegalese sole (Solea senegalensis) reveals sex-associated markers and genome rearrangements in flatfish.</title>
        <authorList>
            <person name="Guerrero-Cozar I."/>
            <person name="Gomez-Garrido J."/>
            <person name="Berbel C."/>
            <person name="Martinez-Blanch J.F."/>
            <person name="Alioto T."/>
            <person name="Claros M.G."/>
            <person name="Gagnaire P.A."/>
            <person name="Manchado M."/>
        </authorList>
    </citation>
    <scope>NUCLEOTIDE SEQUENCE [LARGE SCALE GENOMIC DNA]</scope>
    <source>
        <tissue evidence="1">Blood</tissue>
    </source>
</reference>
<accession>A0AAV6RD12</accession>
<name>A0AAV6RD12_SOLSE</name>
<comment type="caution">
    <text evidence="1">The sequence shown here is derived from an EMBL/GenBank/DDBJ whole genome shotgun (WGS) entry which is preliminary data.</text>
</comment>
<dbReference type="Proteomes" id="UP000693946">
    <property type="component" value="Linkage Group LG2"/>
</dbReference>
<dbReference type="AlphaFoldDB" id="A0AAV6RD12"/>
<keyword evidence="2" id="KW-1185">Reference proteome</keyword>
<sequence>MLGNSHVDDETIWQRMKAATRSISAPPEEPCYYQQSGTRPTLLTNLSTGKSCKKPAVQEEDRKYFHVYIHRVYLRGNNSCLERRQDQDDLLWLPQSKHTYSTLHSSKLPNHNLH</sequence>
<gene>
    <name evidence="1" type="ORF">JOB18_033723</name>
</gene>
<organism evidence="1 2">
    <name type="scientific">Solea senegalensis</name>
    <name type="common">Senegalese sole</name>
    <dbReference type="NCBI Taxonomy" id="28829"/>
    <lineage>
        <taxon>Eukaryota</taxon>
        <taxon>Metazoa</taxon>
        <taxon>Chordata</taxon>
        <taxon>Craniata</taxon>
        <taxon>Vertebrata</taxon>
        <taxon>Euteleostomi</taxon>
        <taxon>Actinopterygii</taxon>
        <taxon>Neopterygii</taxon>
        <taxon>Teleostei</taxon>
        <taxon>Neoteleostei</taxon>
        <taxon>Acanthomorphata</taxon>
        <taxon>Carangaria</taxon>
        <taxon>Pleuronectiformes</taxon>
        <taxon>Pleuronectoidei</taxon>
        <taxon>Soleidae</taxon>
        <taxon>Solea</taxon>
    </lineage>
</organism>
<proteinExistence type="predicted"/>
<evidence type="ECO:0000313" key="1">
    <source>
        <dbReference type="EMBL" id="KAG7503216.1"/>
    </source>
</evidence>